<dbReference type="EMBL" id="FTPR01000001">
    <property type="protein sequence ID" value="SIT79692.1"/>
    <property type="molecule type" value="Genomic_DNA"/>
</dbReference>
<keyword evidence="1" id="KW-0732">Signal</keyword>
<feature type="chain" id="PRO_5012571294" evidence="1">
    <location>
        <begin position="22"/>
        <end position="123"/>
    </location>
</feature>
<accession>A0A1R3WR15</accession>
<dbReference type="OrthoDB" id="7726157at2"/>
<gene>
    <name evidence="2" type="ORF">SAMN05421665_0988</name>
</gene>
<proteinExistence type="predicted"/>
<sequence length="123" mass="13505">MKQLVMQSIVFIIGLSGPLAAQPFSKSMAECAGLYQFGAAFMTDPERAYLFDFGQAKWINAAVLQAQTEGVADPAAYVATAQAAKYQEWTDRGAMAVFSEDMGDWFDYCRSFAEARGIDLHPD</sequence>
<organism evidence="2 3">
    <name type="scientific">Yoonia rosea</name>
    <dbReference type="NCBI Taxonomy" id="287098"/>
    <lineage>
        <taxon>Bacteria</taxon>
        <taxon>Pseudomonadati</taxon>
        <taxon>Pseudomonadota</taxon>
        <taxon>Alphaproteobacteria</taxon>
        <taxon>Rhodobacterales</taxon>
        <taxon>Paracoccaceae</taxon>
        <taxon>Yoonia</taxon>
    </lineage>
</organism>
<dbReference type="AlphaFoldDB" id="A0A1R3WR15"/>
<dbReference type="Proteomes" id="UP000186997">
    <property type="component" value="Unassembled WGS sequence"/>
</dbReference>
<evidence type="ECO:0000313" key="2">
    <source>
        <dbReference type="EMBL" id="SIT79692.1"/>
    </source>
</evidence>
<keyword evidence="3" id="KW-1185">Reference proteome</keyword>
<dbReference type="RefSeq" id="WP_131824995.1">
    <property type="nucleotide sequence ID" value="NZ_FTPR01000001.1"/>
</dbReference>
<protein>
    <submittedName>
        <fullName evidence="2">Uncharacterized protein</fullName>
    </submittedName>
</protein>
<name>A0A1R3WR15_9RHOB</name>
<feature type="signal peptide" evidence="1">
    <location>
        <begin position="1"/>
        <end position="21"/>
    </location>
</feature>
<evidence type="ECO:0000256" key="1">
    <source>
        <dbReference type="SAM" id="SignalP"/>
    </source>
</evidence>
<dbReference type="STRING" id="287098.SAMN05421665_0988"/>
<reference evidence="3" key="1">
    <citation type="submission" date="2017-01" db="EMBL/GenBank/DDBJ databases">
        <authorList>
            <person name="Varghese N."/>
            <person name="Submissions S."/>
        </authorList>
    </citation>
    <scope>NUCLEOTIDE SEQUENCE [LARGE SCALE GENOMIC DNA]</scope>
    <source>
        <strain evidence="3">DSM 29591</strain>
    </source>
</reference>
<evidence type="ECO:0000313" key="3">
    <source>
        <dbReference type="Proteomes" id="UP000186997"/>
    </source>
</evidence>